<dbReference type="Proteomes" id="UP000887561">
    <property type="component" value="Unplaced"/>
</dbReference>
<evidence type="ECO:0000256" key="7">
    <source>
        <dbReference type="SAM" id="MobiDB-lite"/>
    </source>
</evidence>
<evidence type="ECO:0000256" key="3">
    <source>
        <dbReference type="ARBA" id="ARBA00023125"/>
    </source>
</evidence>
<dbReference type="InterPro" id="IPR009057">
    <property type="entry name" value="Homeodomain-like_sf"/>
</dbReference>
<keyword evidence="2" id="KW-0805">Transcription regulation</keyword>
<evidence type="ECO:0000313" key="10">
    <source>
        <dbReference type="WBParaSite" id="scaffold43585_cov326.g24158"/>
    </source>
</evidence>
<feature type="region of interest" description="Disordered" evidence="7">
    <location>
        <begin position="281"/>
        <end position="324"/>
    </location>
</feature>
<feature type="compositionally biased region" description="Low complexity" evidence="7">
    <location>
        <begin position="285"/>
        <end position="306"/>
    </location>
</feature>
<dbReference type="InterPro" id="IPR007889">
    <property type="entry name" value="HTH_Psq"/>
</dbReference>
<dbReference type="FunFam" id="1.10.10.60:FF:000019">
    <property type="entry name" value="Ligand-dependent corepressor isoform 1"/>
    <property type="match status" value="1"/>
</dbReference>
<comment type="subcellular location">
    <subcellularLocation>
        <location evidence="1 6">Nucleus</location>
    </subcellularLocation>
</comment>
<evidence type="ECO:0000259" key="8">
    <source>
        <dbReference type="PROSITE" id="PS50960"/>
    </source>
</evidence>
<organism evidence="9 10">
    <name type="scientific">Meloidogyne javanica</name>
    <name type="common">Root-knot nematode worm</name>
    <dbReference type="NCBI Taxonomy" id="6303"/>
    <lineage>
        <taxon>Eukaryota</taxon>
        <taxon>Metazoa</taxon>
        <taxon>Ecdysozoa</taxon>
        <taxon>Nematoda</taxon>
        <taxon>Chromadorea</taxon>
        <taxon>Rhabditida</taxon>
        <taxon>Tylenchina</taxon>
        <taxon>Tylenchomorpha</taxon>
        <taxon>Tylenchoidea</taxon>
        <taxon>Meloidogynidae</taxon>
        <taxon>Meloidogyninae</taxon>
        <taxon>Meloidogyne</taxon>
        <taxon>Meloidogyne incognita group</taxon>
    </lineage>
</organism>
<feature type="region of interest" description="Disordered" evidence="7">
    <location>
        <begin position="59"/>
        <end position="94"/>
    </location>
</feature>
<dbReference type="GO" id="GO:0006357">
    <property type="term" value="P:regulation of transcription by RNA polymerase II"/>
    <property type="evidence" value="ECO:0007669"/>
    <property type="project" value="TreeGrafter"/>
</dbReference>
<evidence type="ECO:0000256" key="4">
    <source>
        <dbReference type="ARBA" id="ARBA00023163"/>
    </source>
</evidence>
<proteinExistence type="predicted"/>
<protein>
    <submittedName>
        <fullName evidence="10">HTH psq-type domain-containing protein</fullName>
    </submittedName>
</protein>
<dbReference type="Gene3D" id="1.10.10.60">
    <property type="entry name" value="Homeodomain-like"/>
    <property type="match status" value="2"/>
</dbReference>
<evidence type="ECO:0000256" key="2">
    <source>
        <dbReference type="ARBA" id="ARBA00023015"/>
    </source>
</evidence>
<sequence length="352" mass="39070">DIRLGRLGTRRASVVYGIPRSTLRNKIYKLEAADELLTSGLDCSTNNNNSRHRRLAASALNKKERKRVASSSVSSSPRLKKEKQQEADEGIDLNNRSNVEKNYALIPKKGENLKAKEKDEHLESSLAIKQQQQQLDVLIPGASTSLTNGTSVPAITAETLFKELTSQLGQFVGQANNIEQLANCIPTEPQCDFDLEKYQEFDPKCKGKRQKRGQYRKYNKDALDRAVTAVRNGEMSVHRAGSHFGVPHSTLEYKVKERNLMRIKSKKQHGLLRLPPVLTASSDASGSVQQQHQQNSQYSFQNNNSNGEGYKNAEEEEESCSPVTGEVQNLLGTMLKSLVSAASANNRGNNLC</sequence>
<feature type="DNA-binding region" description="H-T-H motif" evidence="6">
    <location>
        <begin position="237"/>
        <end position="257"/>
    </location>
</feature>
<dbReference type="SUPFAM" id="SSF46689">
    <property type="entry name" value="Homeodomain-like"/>
    <property type="match status" value="1"/>
</dbReference>
<dbReference type="GO" id="GO:0005634">
    <property type="term" value="C:nucleus"/>
    <property type="evidence" value="ECO:0007669"/>
    <property type="project" value="UniProtKB-SubCell"/>
</dbReference>
<reference evidence="10" key="1">
    <citation type="submission" date="2022-11" db="UniProtKB">
        <authorList>
            <consortium name="WormBaseParasite"/>
        </authorList>
    </citation>
    <scope>IDENTIFICATION</scope>
</reference>
<dbReference type="WBParaSite" id="scaffold43585_cov326.g24158">
    <property type="protein sequence ID" value="scaffold43585_cov326.g24158"/>
    <property type="gene ID" value="scaffold43585_cov326.g24158"/>
</dbReference>
<keyword evidence="4" id="KW-0804">Transcription</keyword>
<evidence type="ECO:0000256" key="5">
    <source>
        <dbReference type="ARBA" id="ARBA00023242"/>
    </source>
</evidence>
<keyword evidence="3 6" id="KW-0238">DNA-binding</keyword>
<evidence type="ECO:0000256" key="6">
    <source>
        <dbReference type="PROSITE-ProRule" id="PRU00320"/>
    </source>
</evidence>
<keyword evidence="9" id="KW-1185">Reference proteome</keyword>
<dbReference type="GO" id="GO:0003677">
    <property type="term" value="F:DNA binding"/>
    <property type="evidence" value="ECO:0007669"/>
    <property type="project" value="UniProtKB-UniRule"/>
</dbReference>
<dbReference type="Pfam" id="PF05225">
    <property type="entry name" value="HTH_psq"/>
    <property type="match status" value="2"/>
</dbReference>
<dbReference type="AlphaFoldDB" id="A0A915MPS5"/>
<dbReference type="PROSITE" id="PS50960">
    <property type="entry name" value="HTH_PSQ"/>
    <property type="match status" value="1"/>
</dbReference>
<evidence type="ECO:0000256" key="1">
    <source>
        <dbReference type="ARBA" id="ARBA00004123"/>
    </source>
</evidence>
<dbReference type="PANTHER" id="PTHR21545">
    <property type="entry name" value="TRANSCRIPTION FACTOR MLR1/2"/>
    <property type="match status" value="1"/>
</dbReference>
<feature type="domain" description="HTH psq-type" evidence="8">
    <location>
        <begin position="209"/>
        <end position="261"/>
    </location>
</feature>
<keyword evidence="5 6" id="KW-0539">Nucleus</keyword>
<accession>A0A915MPS5</accession>
<evidence type="ECO:0000313" key="9">
    <source>
        <dbReference type="Proteomes" id="UP000887561"/>
    </source>
</evidence>
<name>A0A915MPS5_MELJA</name>
<dbReference type="PANTHER" id="PTHR21545:SF13">
    <property type="entry name" value="ECDYSONE-INDUCED PROTEIN 93F, ISOFORM C"/>
    <property type="match status" value="1"/>
</dbReference>